<keyword evidence="1" id="KW-0812">Transmembrane</keyword>
<name>A0A0F9MTS2_9ZZZZ</name>
<feature type="non-terminal residue" evidence="2">
    <location>
        <position position="64"/>
    </location>
</feature>
<organism evidence="2">
    <name type="scientific">marine sediment metagenome</name>
    <dbReference type="NCBI Taxonomy" id="412755"/>
    <lineage>
        <taxon>unclassified sequences</taxon>
        <taxon>metagenomes</taxon>
        <taxon>ecological metagenomes</taxon>
    </lineage>
</organism>
<reference evidence="2" key="1">
    <citation type="journal article" date="2015" name="Nature">
        <title>Complex archaea that bridge the gap between prokaryotes and eukaryotes.</title>
        <authorList>
            <person name="Spang A."/>
            <person name="Saw J.H."/>
            <person name="Jorgensen S.L."/>
            <person name="Zaremba-Niedzwiedzka K."/>
            <person name="Martijn J."/>
            <person name="Lind A.E."/>
            <person name="van Eijk R."/>
            <person name="Schleper C."/>
            <person name="Guy L."/>
            <person name="Ettema T.J."/>
        </authorList>
    </citation>
    <scope>NUCLEOTIDE SEQUENCE</scope>
</reference>
<sequence>MNTLLTIGNWLVPLIYLALVIDYGATTLLRSRPHVRNRWVPVAIIVHALLLVLRGVRLGHPPLV</sequence>
<accession>A0A0F9MTS2</accession>
<comment type="caution">
    <text evidence="2">The sequence shown here is derived from an EMBL/GenBank/DDBJ whole genome shotgun (WGS) entry which is preliminary data.</text>
</comment>
<gene>
    <name evidence="2" type="ORF">LCGC14_1343850</name>
</gene>
<protein>
    <submittedName>
        <fullName evidence="2">Uncharacterized protein</fullName>
    </submittedName>
</protein>
<keyword evidence="1" id="KW-0472">Membrane</keyword>
<proteinExistence type="predicted"/>
<evidence type="ECO:0000256" key="1">
    <source>
        <dbReference type="SAM" id="Phobius"/>
    </source>
</evidence>
<keyword evidence="1" id="KW-1133">Transmembrane helix</keyword>
<feature type="transmembrane region" description="Helical" evidence="1">
    <location>
        <begin position="38"/>
        <end position="56"/>
    </location>
</feature>
<feature type="transmembrane region" description="Helical" evidence="1">
    <location>
        <begin position="6"/>
        <end position="26"/>
    </location>
</feature>
<evidence type="ECO:0000313" key="2">
    <source>
        <dbReference type="EMBL" id="KKM80045.1"/>
    </source>
</evidence>
<dbReference type="AlphaFoldDB" id="A0A0F9MTS2"/>
<dbReference type="EMBL" id="LAZR01008241">
    <property type="protein sequence ID" value="KKM80045.1"/>
    <property type="molecule type" value="Genomic_DNA"/>
</dbReference>